<dbReference type="InterPro" id="IPR009118">
    <property type="entry name" value="AnnexinD_plant"/>
</dbReference>
<dbReference type="FunFam" id="1.10.220.10:FF:000006">
    <property type="entry name" value="Annexin"/>
    <property type="match status" value="1"/>
</dbReference>
<feature type="binding site" evidence="6">
    <location>
        <position position="346"/>
    </location>
    <ligand>
        <name>Ca(2+)</name>
        <dbReference type="ChEBI" id="CHEBI:29108"/>
        <label>1</label>
    </ligand>
</feature>
<reference evidence="8 9" key="1">
    <citation type="submission" date="2024-01" db="EMBL/GenBank/DDBJ databases">
        <title>The genomes of 5 underutilized Papilionoideae crops provide insights into root nodulation and disease resistanc.</title>
        <authorList>
            <person name="Jiang F."/>
        </authorList>
    </citation>
    <scope>NUCLEOTIDE SEQUENCE [LARGE SCALE GENOMIC DNA]</scope>
    <source>
        <strain evidence="8">LVBAO_FW01</strain>
        <tissue evidence="8">Leaves</tissue>
    </source>
</reference>
<evidence type="ECO:0000256" key="2">
    <source>
        <dbReference type="ARBA" id="ARBA00022737"/>
    </source>
</evidence>
<dbReference type="Proteomes" id="UP001367508">
    <property type="component" value="Unassembled WGS sequence"/>
</dbReference>
<dbReference type="PRINTS" id="PR00196">
    <property type="entry name" value="ANNEXIN"/>
</dbReference>
<dbReference type="FunFam" id="1.10.220.10:FF:000001">
    <property type="entry name" value="Annexin"/>
    <property type="match status" value="1"/>
</dbReference>
<dbReference type="GO" id="GO:0005886">
    <property type="term" value="C:plasma membrane"/>
    <property type="evidence" value="ECO:0007669"/>
    <property type="project" value="TreeGrafter"/>
</dbReference>
<dbReference type="PRINTS" id="PR01814">
    <property type="entry name" value="ANNEXINPLANT"/>
</dbReference>
<evidence type="ECO:0000256" key="4">
    <source>
        <dbReference type="ARBA" id="ARBA00023216"/>
    </source>
</evidence>
<evidence type="ECO:0000256" key="6">
    <source>
        <dbReference type="PIRSR" id="PIRSR609118-1"/>
    </source>
</evidence>
<dbReference type="InterPro" id="IPR001464">
    <property type="entry name" value="Annexin"/>
</dbReference>
<dbReference type="InterPro" id="IPR037104">
    <property type="entry name" value="Annexin_sf"/>
</dbReference>
<dbReference type="Pfam" id="PF00191">
    <property type="entry name" value="Annexin"/>
    <property type="match status" value="4"/>
</dbReference>
<dbReference type="PANTHER" id="PTHR10502:SF99">
    <property type="entry name" value="ANNEXIN D3"/>
    <property type="match status" value="1"/>
</dbReference>
<name>A0AAN9PVT5_CANGL</name>
<comment type="caution">
    <text evidence="8">The sequence shown here is derived from an EMBL/GenBank/DDBJ whole genome shotgun (WGS) entry which is preliminary data.</text>
</comment>
<protein>
    <recommendedName>
        <fullName evidence="7">Annexin</fullName>
    </recommendedName>
</protein>
<dbReference type="FunFam" id="1.10.220.10:FF:000008">
    <property type="entry name" value="Annexin"/>
    <property type="match status" value="1"/>
</dbReference>
<evidence type="ECO:0000313" key="9">
    <source>
        <dbReference type="Proteomes" id="UP001367508"/>
    </source>
</evidence>
<feature type="binding site" evidence="6">
    <location>
        <position position="305"/>
    </location>
    <ligand>
        <name>Ca(2+)</name>
        <dbReference type="ChEBI" id="CHEBI:29108"/>
        <label>1</label>
    </ligand>
</feature>
<feature type="binding site" evidence="6">
    <location>
        <position position="68"/>
    </location>
    <ligand>
        <name>Ca(2+)</name>
        <dbReference type="ChEBI" id="CHEBI:29108"/>
        <label>1</label>
    </ligand>
</feature>
<feature type="binding site" evidence="6">
    <location>
        <position position="345"/>
    </location>
    <ligand>
        <name>Ca(2+)</name>
        <dbReference type="ChEBI" id="CHEBI:29108"/>
        <label>1</label>
    </ligand>
</feature>
<keyword evidence="1 6" id="KW-0479">Metal-binding</keyword>
<dbReference type="InterPro" id="IPR018252">
    <property type="entry name" value="Annexin_repeat_CS"/>
</dbReference>
<keyword evidence="3 6" id="KW-0106">Calcium</keyword>
<feature type="binding site" evidence="6">
    <location>
        <position position="72"/>
    </location>
    <ligand>
        <name>Ca(2+)</name>
        <dbReference type="ChEBI" id="CHEBI:29108"/>
        <label>1</label>
    </ligand>
</feature>
<dbReference type="Gene3D" id="1.10.220.10">
    <property type="entry name" value="Annexin"/>
    <property type="match status" value="4"/>
</dbReference>
<dbReference type="AlphaFoldDB" id="A0AAN9PVT5"/>
<sequence length="365" mass="41371">MVNKNVLRREQQQLNETFKTRVNCFFNIGLFVTERKLTLHCLTDMASLKLPQLVPSPTQDSERLRKAFQGFGTDEKATILVLGHRNAQQRKEIKETYQQLYNESLIDRLHSELSGDFRNALILWTYDPPERDARLAKDALKAKKKGIKQLQVLVEIACASTPNHLMAVRKAYCSLFDCSLEEDIIASVASPLRKLLVSLVSSYRYDKVAVSLEVAKSEASKLHEAISNKQLDDDHIVWILSTRNLFQLRETFACYKQLYGTTLEQGIKNCGNGDLQSLLNVVIWCIDCPEKHFAKVIRDSIIGLGTDEDSLNRAIVTRAEIDLLKVRFEYANMYKSSLDDAVVGDTSGDYKDFLMTLLGKGPKGE</sequence>
<evidence type="ECO:0000313" key="8">
    <source>
        <dbReference type="EMBL" id="KAK7314225.1"/>
    </source>
</evidence>
<feature type="binding site" evidence="6">
    <location>
        <position position="70"/>
    </location>
    <ligand>
        <name>Ca(2+)</name>
        <dbReference type="ChEBI" id="CHEBI:29108"/>
        <label>1</label>
    </ligand>
</feature>
<feature type="binding site" evidence="6">
    <location>
        <position position="343"/>
    </location>
    <ligand>
        <name>Ca(2+)</name>
        <dbReference type="ChEBI" id="CHEBI:29108"/>
        <label>1</label>
    </ligand>
</feature>
<keyword evidence="4 7" id="KW-0041">Annexin</keyword>
<dbReference type="GO" id="GO:0001786">
    <property type="term" value="F:phosphatidylserine binding"/>
    <property type="evidence" value="ECO:0007669"/>
    <property type="project" value="TreeGrafter"/>
</dbReference>
<dbReference type="PROSITE" id="PS51897">
    <property type="entry name" value="ANNEXIN_2"/>
    <property type="match status" value="4"/>
</dbReference>
<evidence type="ECO:0000256" key="1">
    <source>
        <dbReference type="ARBA" id="ARBA00022723"/>
    </source>
</evidence>
<keyword evidence="9" id="KW-1185">Reference proteome</keyword>
<evidence type="ECO:0000256" key="3">
    <source>
        <dbReference type="ARBA" id="ARBA00022837"/>
    </source>
</evidence>
<feature type="binding site" evidence="6">
    <location>
        <position position="112"/>
    </location>
    <ligand>
        <name>Ca(2+)</name>
        <dbReference type="ChEBI" id="CHEBI:29108"/>
        <label>1</label>
    </ligand>
</feature>
<dbReference type="GO" id="GO:0009651">
    <property type="term" value="P:response to salt stress"/>
    <property type="evidence" value="ECO:0007669"/>
    <property type="project" value="TreeGrafter"/>
</dbReference>
<comment type="domain">
    <text evidence="7">A pair of annexin repeats may form one binding site for calcium and phospholipid.</text>
</comment>
<feature type="binding site" evidence="6">
    <location>
        <position position="301"/>
    </location>
    <ligand>
        <name>Ca(2+)</name>
        <dbReference type="ChEBI" id="CHEBI:29108"/>
        <label>1</label>
    </ligand>
</feature>
<organism evidence="8 9">
    <name type="scientific">Canavalia gladiata</name>
    <name type="common">Sword bean</name>
    <name type="synonym">Dolichos gladiatus</name>
    <dbReference type="NCBI Taxonomy" id="3824"/>
    <lineage>
        <taxon>Eukaryota</taxon>
        <taxon>Viridiplantae</taxon>
        <taxon>Streptophyta</taxon>
        <taxon>Embryophyta</taxon>
        <taxon>Tracheophyta</taxon>
        <taxon>Spermatophyta</taxon>
        <taxon>Magnoliopsida</taxon>
        <taxon>eudicotyledons</taxon>
        <taxon>Gunneridae</taxon>
        <taxon>Pentapetalae</taxon>
        <taxon>rosids</taxon>
        <taxon>fabids</taxon>
        <taxon>Fabales</taxon>
        <taxon>Fabaceae</taxon>
        <taxon>Papilionoideae</taxon>
        <taxon>50 kb inversion clade</taxon>
        <taxon>NPAAA clade</taxon>
        <taxon>indigoferoid/millettioid clade</taxon>
        <taxon>Phaseoleae</taxon>
        <taxon>Canavalia</taxon>
    </lineage>
</organism>
<keyword evidence="5 7" id="KW-0111">Calcium/phospholipid-binding</keyword>
<keyword evidence="2 7" id="KW-0677">Repeat</keyword>
<dbReference type="GO" id="GO:0005544">
    <property type="term" value="F:calcium-dependent phospholipid binding"/>
    <property type="evidence" value="ECO:0007669"/>
    <property type="project" value="UniProtKB-KW"/>
</dbReference>
<accession>A0AAN9PVT5</accession>
<dbReference type="SUPFAM" id="SSF47874">
    <property type="entry name" value="Annexin"/>
    <property type="match status" value="1"/>
</dbReference>
<dbReference type="GO" id="GO:0005509">
    <property type="term" value="F:calcium ion binding"/>
    <property type="evidence" value="ECO:0007669"/>
    <property type="project" value="InterPro"/>
</dbReference>
<evidence type="ECO:0000256" key="7">
    <source>
        <dbReference type="RuleBase" id="RU003540"/>
    </source>
</evidence>
<dbReference type="EMBL" id="JAYMYQ010000009">
    <property type="protein sequence ID" value="KAK7314225.1"/>
    <property type="molecule type" value="Genomic_DNA"/>
</dbReference>
<evidence type="ECO:0000256" key="5">
    <source>
        <dbReference type="ARBA" id="ARBA00023302"/>
    </source>
</evidence>
<comment type="similarity">
    <text evidence="7">Belongs to the annexin family.</text>
</comment>
<dbReference type="PROSITE" id="PS00223">
    <property type="entry name" value="ANNEXIN_1"/>
    <property type="match status" value="1"/>
</dbReference>
<dbReference type="FunFam" id="1.10.220.10:FF:000009">
    <property type="entry name" value="Annexin"/>
    <property type="match status" value="1"/>
</dbReference>
<dbReference type="PANTHER" id="PTHR10502">
    <property type="entry name" value="ANNEXIN"/>
    <property type="match status" value="1"/>
</dbReference>
<gene>
    <name evidence="8" type="ORF">VNO77_39438</name>
</gene>
<dbReference type="SMART" id="SM00335">
    <property type="entry name" value="ANX"/>
    <property type="match status" value="4"/>
</dbReference>
<dbReference type="GO" id="GO:0005737">
    <property type="term" value="C:cytoplasm"/>
    <property type="evidence" value="ECO:0007669"/>
    <property type="project" value="TreeGrafter"/>
</dbReference>
<dbReference type="GO" id="GO:0009408">
    <property type="term" value="P:response to heat"/>
    <property type="evidence" value="ECO:0007669"/>
    <property type="project" value="TreeGrafter"/>
</dbReference>
<dbReference type="GO" id="GO:0009414">
    <property type="term" value="P:response to water deprivation"/>
    <property type="evidence" value="ECO:0007669"/>
    <property type="project" value="TreeGrafter"/>
</dbReference>
<proteinExistence type="inferred from homology"/>
<dbReference type="GO" id="GO:0009409">
    <property type="term" value="P:response to cold"/>
    <property type="evidence" value="ECO:0007669"/>
    <property type="project" value="TreeGrafter"/>
</dbReference>
<dbReference type="InterPro" id="IPR018502">
    <property type="entry name" value="Annexin_repeat"/>
</dbReference>